<reference evidence="2" key="1">
    <citation type="journal article" date="2019" name="Int. J. Syst. Evol. Microbiol.">
        <title>The Global Catalogue of Microorganisms (GCM) 10K type strain sequencing project: providing services to taxonomists for standard genome sequencing and annotation.</title>
        <authorList>
            <consortium name="The Broad Institute Genomics Platform"/>
            <consortium name="The Broad Institute Genome Sequencing Center for Infectious Disease"/>
            <person name="Wu L."/>
            <person name="Ma J."/>
        </authorList>
    </citation>
    <scope>NUCLEOTIDE SEQUENCE [LARGE SCALE GENOMIC DNA]</scope>
    <source>
        <strain evidence="2">JCM 17917</strain>
    </source>
</reference>
<comment type="caution">
    <text evidence="1">The sequence shown here is derived from an EMBL/GenBank/DDBJ whole genome shotgun (WGS) entry which is preliminary data.</text>
</comment>
<dbReference type="EMBL" id="BAABGX010000001">
    <property type="protein sequence ID" value="GAA4299525.1"/>
    <property type="molecule type" value="Genomic_DNA"/>
</dbReference>
<sequence>MAMDYAIQVLERELKEMKAEYHAASPDYKGDFGDKIHDLQAALSALEEALAA</sequence>
<protein>
    <submittedName>
        <fullName evidence="1">Uncharacterized protein</fullName>
    </submittedName>
</protein>
<evidence type="ECO:0000313" key="2">
    <source>
        <dbReference type="Proteomes" id="UP001501844"/>
    </source>
</evidence>
<keyword evidence="2" id="KW-1185">Reference proteome</keyword>
<name>A0ABP8FBA1_9BACT</name>
<organism evidence="1 2">
    <name type="scientific">Nibribacter koreensis</name>
    <dbReference type="NCBI Taxonomy" id="1084519"/>
    <lineage>
        <taxon>Bacteria</taxon>
        <taxon>Pseudomonadati</taxon>
        <taxon>Bacteroidota</taxon>
        <taxon>Cytophagia</taxon>
        <taxon>Cytophagales</taxon>
        <taxon>Hymenobacteraceae</taxon>
        <taxon>Nibribacter</taxon>
    </lineage>
</organism>
<dbReference type="Proteomes" id="UP001501844">
    <property type="component" value="Unassembled WGS sequence"/>
</dbReference>
<accession>A0ABP8FBA1</accession>
<proteinExistence type="predicted"/>
<evidence type="ECO:0000313" key="1">
    <source>
        <dbReference type="EMBL" id="GAA4299525.1"/>
    </source>
</evidence>
<gene>
    <name evidence="1" type="ORF">GCM10023183_08860</name>
</gene>